<dbReference type="Proteomes" id="UP001596045">
    <property type="component" value="Unassembled WGS sequence"/>
</dbReference>
<proteinExistence type="predicted"/>
<sequence>MKGLKHIDFRERRSAFRPLTAVLVCLALAATAGAGYRFMQNQALQQEVDGLSDQLAQREQALKRAERGSKANSPEQRKVHELVAAQGGAAAKTRPAVLERLEQAWSPKVALLSIAVEGAGKQARIEAVTSDLKQAYIYVERLRNKESKTRATLLRHGIKAGDPNRAVVFSVLVEQS</sequence>
<reference evidence="3" key="1">
    <citation type="journal article" date="2019" name="Int. J. Syst. Evol. Microbiol.">
        <title>The Global Catalogue of Microorganisms (GCM) 10K type strain sequencing project: providing services to taxonomists for standard genome sequencing and annotation.</title>
        <authorList>
            <consortium name="The Broad Institute Genomics Platform"/>
            <consortium name="The Broad Institute Genome Sequencing Center for Infectious Disease"/>
            <person name="Wu L."/>
            <person name="Ma J."/>
        </authorList>
    </citation>
    <scope>NUCLEOTIDE SEQUENCE [LARGE SCALE GENOMIC DNA]</scope>
    <source>
        <strain evidence="3">JCM 17066</strain>
    </source>
</reference>
<protein>
    <submittedName>
        <fullName evidence="2">Uncharacterized protein</fullName>
    </submittedName>
</protein>
<name>A0ABW0MF69_9BURK</name>
<dbReference type="RefSeq" id="WP_378999279.1">
    <property type="nucleotide sequence ID" value="NZ_JBHSMT010000028.1"/>
</dbReference>
<feature type="region of interest" description="Disordered" evidence="1">
    <location>
        <begin position="59"/>
        <end position="78"/>
    </location>
</feature>
<keyword evidence="3" id="KW-1185">Reference proteome</keyword>
<evidence type="ECO:0000313" key="2">
    <source>
        <dbReference type="EMBL" id="MFC5475722.1"/>
    </source>
</evidence>
<evidence type="ECO:0000313" key="3">
    <source>
        <dbReference type="Proteomes" id="UP001596045"/>
    </source>
</evidence>
<organism evidence="2 3">
    <name type="scientific">Paraherbaspirillum soli</name>
    <dbReference type="NCBI Taxonomy" id="631222"/>
    <lineage>
        <taxon>Bacteria</taxon>
        <taxon>Pseudomonadati</taxon>
        <taxon>Pseudomonadota</taxon>
        <taxon>Betaproteobacteria</taxon>
        <taxon>Burkholderiales</taxon>
        <taxon>Oxalobacteraceae</taxon>
        <taxon>Paraherbaspirillum</taxon>
    </lineage>
</organism>
<comment type="caution">
    <text evidence="2">The sequence shown here is derived from an EMBL/GenBank/DDBJ whole genome shotgun (WGS) entry which is preliminary data.</text>
</comment>
<evidence type="ECO:0000256" key="1">
    <source>
        <dbReference type="SAM" id="MobiDB-lite"/>
    </source>
</evidence>
<accession>A0ABW0MF69</accession>
<feature type="compositionally biased region" description="Basic and acidic residues" evidence="1">
    <location>
        <begin position="60"/>
        <end position="78"/>
    </location>
</feature>
<gene>
    <name evidence="2" type="ORF">ACFPM8_17300</name>
</gene>
<dbReference type="EMBL" id="JBHSMT010000028">
    <property type="protein sequence ID" value="MFC5475722.1"/>
    <property type="molecule type" value="Genomic_DNA"/>
</dbReference>